<sequence>MALCSMSIFFANSYMFVDKGTPTFATNETLHTLMNHNGAPSRSPTNGMYTRRIPVNGNIHRSHSQNGIPEDNKSSSSANDAWRTWSLDKSRFSDFEAAEIHPLSRKPPKHVDLNTVLIEDDVPGPSNGVVINDYPSDHVDSERDEIHARFQNLEFDLADSLKTLRSRFDGISSYMSDNMKMVQVHLPTEQLP</sequence>
<name>M7YDR6_TRIUA</name>
<reference evidence="1" key="1">
    <citation type="journal article" date="2013" name="Nature">
        <title>Draft genome of the wheat A-genome progenitor Triticum urartu.</title>
        <authorList>
            <person name="Ling H.Q."/>
            <person name="Zhao S."/>
            <person name="Liu D."/>
            <person name="Wang J."/>
            <person name="Sun H."/>
            <person name="Zhang C."/>
            <person name="Fan H."/>
            <person name="Li D."/>
            <person name="Dong L."/>
            <person name="Tao Y."/>
            <person name="Gao C."/>
            <person name="Wu H."/>
            <person name="Li Y."/>
            <person name="Cui Y."/>
            <person name="Guo X."/>
            <person name="Zheng S."/>
            <person name="Wang B."/>
            <person name="Yu K."/>
            <person name="Liang Q."/>
            <person name="Yang W."/>
            <person name="Lou X."/>
            <person name="Chen J."/>
            <person name="Feng M."/>
            <person name="Jian J."/>
            <person name="Zhang X."/>
            <person name="Luo G."/>
            <person name="Jiang Y."/>
            <person name="Liu J."/>
            <person name="Wang Z."/>
            <person name="Sha Y."/>
            <person name="Zhang B."/>
            <person name="Wu H."/>
            <person name="Tang D."/>
            <person name="Shen Q."/>
            <person name="Xue P."/>
            <person name="Zou S."/>
            <person name="Wang X."/>
            <person name="Liu X."/>
            <person name="Wang F."/>
            <person name="Yang Y."/>
            <person name="An X."/>
            <person name="Dong Z."/>
            <person name="Zhang K."/>
            <person name="Zhang X."/>
            <person name="Luo M.C."/>
            <person name="Dvorak J."/>
            <person name="Tong Y."/>
            <person name="Wang J."/>
            <person name="Yang H."/>
            <person name="Li Z."/>
            <person name="Wang D."/>
            <person name="Zhang A."/>
            <person name="Wang J."/>
        </authorList>
    </citation>
    <scope>NUCLEOTIDE SEQUENCE</scope>
</reference>
<dbReference type="PANTHER" id="PTHR47434">
    <property type="entry name" value="PROTEIN PTST HOMOLOG 3, CHLOROPLASTIC"/>
    <property type="match status" value="1"/>
</dbReference>
<dbReference type="EMBL" id="KD288987">
    <property type="protein sequence ID" value="EMS45242.1"/>
    <property type="molecule type" value="Genomic_DNA"/>
</dbReference>
<accession>M7YDR6</accession>
<dbReference type="STRING" id="4572.M7YDR6"/>
<dbReference type="eggNOG" id="KOG1616">
    <property type="taxonomic scope" value="Eukaryota"/>
</dbReference>
<dbReference type="AlphaFoldDB" id="M7YDR6"/>
<organism evidence="1">
    <name type="scientific">Triticum urartu</name>
    <name type="common">Red wild einkorn</name>
    <name type="synonym">Crithodium urartu</name>
    <dbReference type="NCBI Taxonomy" id="4572"/>
    <lineage>
        <taxon>Eukaryota</taxon>
        <taxon>Viridiplantae</taxon>
        <taxon>Streptophyta</taxon>
        <taxon>Embryophyta</taxon>
        <taxon>Tracheophyta</taxon>
        <taxon>Spermatophyta</taxon>
        <taxon>Magnoliopsida</taxon>
        <taxon>Liliopsida</taxon>
        <taxon>Poales</taxon>
        <taxon>Poaceae</taxon>
        <taxon>BOP clade</taxon>
        <taxon>Pooideae</taxon>
        <taxon>Triticodae</taxon>
        <taxon>Triticeae</taxon>
        <taxon>Triticinae</taxon>
        <taxon>Triticum</taxon>
    </lineage>
</organism>
<evidence type="ECO:0000313" key="1">
    <source>
        <dbReference type="EMBL" id="EMS45242.1"/>
    </source>
</evidence>
<dbReference type="PANTHER" id="PTHR47434:SF1">
    <property type="entry name" value="PROTEIN PTST HOMOLOG 2, CHLOROPLASTIC"/>
    <property type="match status" value="1"/>
</dbReference>
<proteinExistence type="predicted"/>
<gene>
    <name evidence="1" type="ORF">TRIUR3_17222</name>
</gene>
<protein>
    <submittedName>
        <fullName evidence="1">Uncharacterized protein</fullName>
    </submittedName>
</protein>